<dbReference type="OrthoDB" id="564699at2"/>
<dbReference type="Pfam" id="PF10983">
    <property type="entry name" value="DUF2793"/>
    <property type="match status" value="1"/>
</dbReference>
<gene>
    <name evidence="1" type="ORF">PAM7066_02490</name>
</gene>
<organism evidence="1 2">
    <name type="scientific">Palleronia marisminoris</name>
    <dbReference type="NCBI Taxonomy" id="315423"/>
    <lineage>
        <taxon>Bacteria</taxon>
        <taxon>Pseudomonadati</taxon>
        <taxon>Pseudomonadota</taxon>
        <taxon>Alphaproteobacteria</taxon>
        <taxon>Rhodobacterales</taxon>
        <taxon>Roseobacteraceae</taxon>
        <taxon>Palleronia</taxon>
    </lineage>
</organism>
<evidence type="ECO:0008006" key="3">
    <source>
        <dbReference type="Google" id="ProtNLM"/>
    </source>
</evidence>
<evidence type="ECO:0000313" key="1">
    <source>
        <dbReference type="EMBL" id="SLN53181.1"/>
    </source>
</evidence>
<dbReference type="RefSeq" id="WP_085854499.1">
    <property type="nucleotide sequence ID" value="NZ_FOPF01000007.1"/>
</dbReference>
<evidence type="ECO:0000313" key="2">
    <source>
        <dbReference type="Proteomes" id="UP000193870"/>
    </source>
</evidence>
<dbReference type="EMBL" id="FWFV01000007">
    <property type="protein sequence ID" value="SLN53181.1"/>
    <property type="molecule type" value="Genomic_DNA"/>
</dbReference>
<name>A0A1Y5T390_9RHOB</name>
<reference evidence="1 2" key="1">
    <citation type="submission" date="2017-03" db="EMBL/GenBank/DDBJ databases">
        <authorList>
            <person name="Afonso C.L."/>
            <person name="Miller P.J."/>
            <person name="Scott M.A."/>
            <person name="Spackman E."/>
            <person name="Goraichik I."/>
            <person name="Dimitrov K.M."/>
            <person name="Suarez D.L."/>
            <person name="Swayne D.E."/>
        </authorList>
    </citation>
    <scope>NUCLEOTIDE SEQUENCE [LARGE SCALE GENOMIC DNA]</scope>
    <source>
        <strain evidence="1 2">CECT 7066</strain>
    </source>
</reference>
<protein>
    <recommendedName>
        <fullName evidence="3">DUF2793 domain-containing protein</fullName>
    </recommendedName>
</protein>
<sequence>MSDSSTNLALPFIQPSQAQKHVTHNEAIARLDVLTQLAVVAFDAATPPAAPVEGAAYALGTAPTGAWAGQGGTVAAFQNGGWVFITPRAGWIAVAADTGRLRVMTPTGWRTPIFD</sequence>
<dbReference type="STRING" id="315423.SAMN04488020_10718"/>
<dbReference type="AlphaFoldDB" id="A0A1Y5T390"/>
<keyword evidence="2" id="KW-1185">Reference proteome</keyword>
<proteinExistence type="predicted"/>
<dbReference type="Proteomes" id="UP000193870">
    <property type="component" value="Unassembled WGS sequence"/>
</dbReference>
<dbReference type="InterPro" id="IPR021251">
    <property type="entry name" value="DUF2793"/>
</dbReference>
<accession>A0A1Y5T390</accession>